<proteinExistence type="predicted"/>
<evidence type="ECO:0000313" key="4">
    <source>
        <dbReference type="Proteomes" id="UP000515126"/>
    </source>
</evidence>
<dbReference type="GO" id="GO:0034451">
    <property type="term" value="C:centriolar satellite"/>
    <property type="evidence" value="ECO:0007669"/>
    <property type="project" value="TreeGrafter"/>
</dbReference>
<feature type="compositionally biased region" description="Basic and acidic residues" evidence="2">
    <location>
        <begin position="1740"/>
        <end position="1752"/>
    </location>
</feature>
<evidence type="ECO:0000256" key="1">
    <source>
        <dbReference type="SAM" id="Coils"/>
    </source>
</evidence>
<sequence length="2009" mass="226468">MATGGGPFEEVMHDQDLPNWSNDSVDDRLNNMEWGGQQKKANRSSEKNKKKFGVASDKRVTNDISPESSPGVGRRRTKIPHTFPHSRYMTQMSVPEQAELEKLKQRINFSDLDQRSIGSDSQGRATAANNKRQLSENRKPFNFLPMQINTNKSKDATASLPKRETTTSAQCKELFASALSNDLLQNCQVSEEDGRGEPAMESSQIVSRLVQIRDYITKASSMREDLVEKNERSANVERLTHLIEHLKEQEKSYMKFLQKILARENEEEDVRTVDSAVGSGSVAESTSLNADVQSEASDTTARDPQQEPMEETENLKKQHDLLKRMLQQQEQLRALQGRQAALLALQHKAEQAIAVMDDSVVTETTGSLSGVSITSELNEELNDLIQRFHNQLRDSQPPAVPDNRRQAESLSLTREISQSRNPSVSEHLPDEKVQLFSKMRVLQEKKQKMDKLLGELHNLRDQHLNNSSFVPSTSLQRSGDKKSSTVALSAPVGFASAVNGEANSLISSVPCPATSLVSQNESENEGHLNPAEKLQKLNEVQKRLNELRELVHYYEQTSDMMTDAVNENTKDEETEESEYDSEHENSEPVTNIRNPQVASTWNEVNTNSNTQCGSNNRDGRPVNSNCEINNRSAANIRALNMPPLDCRYNREGEQRLHVAHGEDEEEEVEEEGVSGASLSSRRSSLVDEAPEDEEFEQKISRLMAAKEKLKQLQDLVAMVQDDDATQVVVPAASNLDDFYAAEEDIKQNSNNARENSNKIDAGVNEKTREKFYEAKLQQQQRELKQLQEERKKLIEIQEKIQAVQKACPDLQLSATSISSGPTKKYLPAITSTPTVNENDSSTSKCVIDPEDSSVVDNELWSDMRRHEMLREELRQRRKQLEALMAEHQRRQGLAETSSPVAISLRSDGSENLCTPQQSRTEKTMATWGGSTQCALDEEGDEDGYLSEGIVRTDEEEEEEQDASSNDNFPMYPPSMNQNSYSVKETKARWKNNRPVSADGNYRPLAKTRQQNISMQRQENLRWVSELSYIEEKEQWQEQINQLKKQLDFSVNICQTLMQDQQTLSCLLQTLLTGPYSVLPSNVASPQVHLIMHQLNQCYTQLTWQQNNVQRLKQMLTELMRQQNQHPEKPRSKERGSSASHPSSPNLFCPFSFPTQPVNLFNLPGFTNFPSFAPGMNFSPLFPSNFGDFSQNVSTPTEQQQPLAQNPSGKTEYMAFPKPFESSSSLGAEKQRNQKQPEEEAENAKTPWLYDQEGGVEKPFFKTGFAESVEKATNSNRKNQPDTSRRRRQFDEESLESFSSMPDPIDPTTVTKTFKTRKASAQASLASKDKTPKSKSKKRNSTQLKSRVKNIETGSDFSMFEALRDTIYSEVATLISQNESRPHFLIELFHELQLLNTDYLRQRALYALQDIVSRHISESDEREGENVKPVNSGTWVASNSELTPSESLVTTDDETFEKNFEREAHKVSEQNDADNVSVMSVSSNFEPFATDDLGNTVIHLDQALARMREYERMKTETESNSNMRCTCRVIEDEDGAAAATTVNNSEETPIIENHSSPQPISDVSAVPCPRIDTQQLDRQIKAIMKEVIPFLKEHMDEVCSSQLLTSVRRMVLTLTQQNDESKEFVKFFHKQLGSILQDSLAKFAGRKLKDCGEDLLVEISEVLFNELAFFKLMQDLDNNSIAVKQRCNRKIEAAGVRQSYAKEAKRILEGDHGSPAGEIDDEDKDKDETETVKQTQTSEVYDAKGPKNVRSDVSDQEEDEESERCPVSINLSKAESQALTNYGSGEDENEDEEMEDFEESPVDVQTSLQANTETTEENEHDSQVLQHDLENTPESTNVPSDQEPTSKNDQDCSPVKPCYLNILENEQQLNSATHKDLLTTTDSSKQPEPLPLPLAASETLVPRVKEVKSAQETPESSLAGSPDTESPVLVNDYEAESGNISQKSDEEDFVKVEDLPLKLTVYSEEELRKKMIEEEQKNHLSGEICEMQTEELAGDSQILKEPETVGAQSI</sequence>
<feature type="region of interest" description="Disordered" evidence="2">
    <location>
        <begin position="1"/>
        <end position="84"/>
    </location>
</feature>
<feature type="compositionally biased region" description="Polar residues" evidence="2">
    <location>
        <begin position="408"/>
        <end position="424"/>
    </location>
</feature>
<feature type="coiled-coil region" evidence="1">
    <location>
        <begin position="692"/>
        <end position="722"/>
    </location>
</feature>
<feature type="region of interest" description="Disordered" evidence="2">
    <location>
        <begin position="1705"/>
        <end position="1853"/>
    </location>
</feature>
<feature type="compositionally biased region" description="Acidic residues" evidence="2">
    <location>
        <begin position="570"/>
        <end position="579"/>
    </location>
</feature>
<dbReference type="GO" id="GO:0036064">
    <property type="term" value="C:ciliary basal body"/>
    <property type="evidence" value="ECO:0007669"/>
    <property type="project" value="TreeGrafter"/>
</dbReference>
<feature type="region of interest" description="Disordered" evidence="2">
    <location>
        <begin position="905"/>
        <end position="924"/>
    </location>
</feature>
<feature type="region of interest" description="Disordered" evidence="2">
    <location>
        <begin position="1120"/>
        <end position="1144"/>
    </location>
</feature>
<accession>A0A6P7R6T3</accession>
<dbReference type="PANTHER" id="PTHR14164:SF12">
    <property type="entry name" value="PERICENTRIOLAR MATERIAL 1 PROTEIN"/>
    <property type="match status" value="1"/>
</dbReference>
<feature type="region of interest" description="Disordered" evidence="2">
    <location>
        <begin position="393"/>
        <end position="428"/>
    </location>
</feature>
<feature type="coiled-coil region" evidence="1">
    <location>
        <begin position="1025"/>
        <end position="1052"/>
    </location>
</feature>
<feature type="compositionally biased region" description="Basic and acidic residues" evidence="2">
    <location>
        <begin position="1125"/>
        <end position="1135"/>
    </location>
</feature>
<feature type="region of interest" description="Disordered" evidence="2">
    <location>
        <begin position="267"/>
        <end position="315"/>
    </location>
</feature>
<feature type="region of interest" description="Disordered" evidence="2">
    <location>
        <begin position="1188"/>
        <end position="1252"/>
    </location>
</feature>
<gene>
    <name evidence="5" type="primary">Pcm1</name>
</gene>
<feature type="compositionally biased region" description="Polar residues" evidence="2">
    <location>
        <begin position="116"/>
        <end position="132"/>
    </location>
</feature>
<feature type="compositionally biased region" description="Polar residues" evidence="2">
    <location>
        <begin position="1909"/>
        <end position="1918"/>
    </location>
</feature>
<evidence type="ECO:0000256" key="2">
    <source>
        <dbReference type="SAM" id="MobiDB-lite"/>
    </source>
</evidence>
<keyword evidence="4" id="KW-1185">Reference proteome</keyword>
<feature type="compositionally biased region" description="Polar residues" evidence="2">
    <location>
        <begin position="909"/>
        <end position="918"/>
    </location>
</feature>
<feature type="region of interest" description="Disordered" evidence="2">
    <location>
        <begin position="659"/>
        <end position="692"/>
    </location>
</feature>
<feature type="compositionally biased region" description="Acidic residues" evidence="2">
    <location>
        <begin position="1784"/>
        <end position="1800"/>
    </location>
</feature>
<protein>
    <submittedName>
        <fullName evidence="5">Pericentriolar material 1 protein isoform X4</fullName>
    </submittedName>
</protein>
<dbReference type="RefSeq" id="XP_029336878.1">
    <property type="nucleotide sequence ID" value="XM_029481018.1"/>
</dbReference>
<feature type="domain" description="Pericentriolar material 1 protein C-terminal" evidence="3">
    <location>
        <begin position="1353"/>
        <end position="1983"/>
    </location>
</feature>
<dbReference type="Pfam" id="PF15717">
    <property type="entry name" value="PCM1_C"/>
    <property type="match status" value="1"/>
</dbReference>
<dbReference type="CTD" id="5108"/>
<feature type="coiled-coil region" evidence="1">
    <location>
        <begin position="769"/>
        <end position="806"/>
    </location>
</feature>
<feature type="compositionally biased region" description="Polar residues" evidence="2">
    <location>
        <begin position="1802"/>
        <end position="1812"/>
    </location>
</feature>
<organism evidence="4 5">
    <name type="scientific">Mus caroli</name>
    <name type="common">Ryukyu mouse</name>
    <name type="synonym">Ricefield mouse</name>
    <dbReference type="NCBI Taxonomy" id="10089"/>
    <lineage>
        <taxon>Eukaryota</taxon>
        <taxon>Metazoa</taxon>
        <taxon>Chordata</taxon>
        <taxon>Craniata</taxon>
        <taxon>Vertebrata</taxon>
        <taxon>Euteleostomi</taxon>
        <taxon>Mammalia</taxon>
        <taxon>Eutheria</taxon>
        <taxon>Euarchontoglires</taxon>
        <taxon>Glires</taxon>
        <taxon>Rodentia</taxon>
        <taxon>Myomorpha</taxon>
        <taxon>Muroidea</taxon>
        <taxon>Muridae</taxon>
        <taxon>Murinae</taxon>
        <taxon>Mus</taxon>
        <taxon>Mus</taxon>
    </lineage>
</organism>
<feature type="compositionally biased region" description="Acidic residues" evidence="2">
    <location>
        <begin position="662"/>
        <end position="672"/>
    </location>
</feature>
<feature type="region of interest" description="Disordered" evidence="2">
    <location>
        <begin position="1870"/>
        <end position="1927"/>
    </location>
</feature>
<feature type="compositionally biased region" description="Polar residues" evidence="2">
    <location>
        <begin position="1188"/>
        <end position="1208"/>
    </location>
</feature>
<feature type="region of interest" description="Disordered" evidence="2">
    <location>
        <begin position="1269"/>
        <end position="1347"/>
    </location>
</feature>
<keyword evidence="1" id="KW-0175">Coiled coil</keyword>
<name>A0A6P7R6T3_MUSCR</name>
<dbReference type="GO" id="GO:0034454">
    <property type="term" value="P:microtubule anchoring at centrosome"/>
    <property type="evidence" value="ECO:0007669"/>
    <property type="project" value="InterPro"/>
</dbReference>
<feature type="coiled-coil region" evidence="1">
    <location>
        <begin position="863"/>
        <end position="890"/>
    </location>
</feature>
<feature type="compositionally biased region" description="Polar residues" evidence="2">
    <location>
        <begin position="282"/>
        <end position="299"/>
    </location>
</feature>
<dbReference type="GO" id="GO:0071539">
    <property type="term" value="P:protein localization to centrosome"/>
    <property type="evidence" value="ECO:0007669"/>
    <property type="project" value="InterPro"/>
</dbReference>
<feature type="region of interest" description="Disordered" evidence="2">
    <location>
        <begin position="567"/>
        <end position="592"/>
    </location>
</feature>
<feature type="compositionally biased region" description="Polar residues" evidence="2">
    <location>
        <begin position="1870"/>
        <end position="1885"/>
    </location>
</feature>
<feature type="compositionally biased region" description="Basic and acidic residues" evidence="2">
    <location>
        <begin position="1228"/>
        <end position="1237"/>
    </location>
</feature>
<dbReference type="GeneID" id="110299669"/>
<feature type="compositionally biased region" description="Polar residues" evidence="2">
    <location>
        <begin position="1307"/>
        <end position="1324"/>
    </location>
</feature>
<evidence type="ECO:0000313" key="5">
    <source>
        <dbReference type="RefSeq" id="XP_029336878.1"/>
    </source>
</evidence>
<feature type="region of interest" description="Disordered" evidence="2">
    <location>
        <begin position="111"/>
        <end position="163"/>
    </location>
</feature>
<feature type="region of interest" description="Disordered" evidence="2">
    <location>
        <begin position="952"/>
        <end position="974"/>
    </location>
</feature>
<feature type="compositionally biased region" description="Polar residues" evidence="2">
    <location>
        <begin position="1831"/>
        <end position="1842"/>
    </location>
</feature>
<reference evidence="5" key="1">
    <citation type="submission" date="2025-08" db="UniProtKB">
        <authorList>
            <consortium name="RefSeq"/>
        </authorList>
    </citation>
    <scope>IDENTIFICATION</scope>
</reference>
<feature type="region of interest" description="Disordered" evidence="2">
    <location>
        <begin position="604"/>
        <end position="625"/>
    </location>
</feature>
<dbReference type="GO" id="GO:1905515">
    <property type="term" value="P:non-motile cilium assembly"/>
    <property type="evidence" value="ECO:0007669"/>
    <property type="project" value="TreeGrafter"/>
</dbReference>
<feature type="compositionally biased region" description="Low complexity" evidence="2">
    <location>
        <begin position="673"/>
        <end position="683"/>
    </location>
</feature>
<dbReference type="InterPro" id="IPR031446">
    <property type="entry name" value="PCM1_C"/>
</dbReference>
<dbReference type="Proteomes" id="UP000515126">
    <property type="component" value="Chromosome 8"/>
</dbReference>
<dbReference type="InterPro" id="IPR024138">
    <property type="entry name" value="Pericentriolar_Pcm1"/>
</dbReference>
<feature type="compositionally biased region" description="Polar residues" evidence="2">
    <location>
        <begin position="1768"/>
        <end position="1782"/>
    </location>
</feature>
<dbReference type="PANTHER" id="PTHR14164">
    <property type="entry name" value="PERICENTRIOLAR MATERIAL 1-RELATED"/>
    <property type="match status" value="1"/>
</dbReference>
<evidence type="ECO:0000259" key="3">
    <source>
        <dbReference type="Pfam" id="PF15717"/>
    </source>
</evidence>